<keyword evidence="9" id="KW-1185">Reference proteome</keyword>
<dbReference type="Proteomes" id="UP000037982">
    <property type="component" value="Unassembled WGS sequence"/>
</dbReference>
<evidence type="ECO:0000256" key="3">
    <source>
        <dbReference type="ARBA" id="ARBA00022989"/>
    </source>
</evidence>
<name>A0A0N0XZG5_9ACTN</name>
<feature type="transmembrane region" description="Helical" evidence="6">
    <location>
        <begin position="123"/>
        <end position="142"/>
    </location>
</feature>
<keyword evidence="3 6" id="KW-1133">Transmembrane helix</keyword>
<comment type="caution">
    <text evidence="8">The sequence shown here is derived from an EMBL/GenBank/DDBJ whole genome shotgun (WGS) entry which is preliminary data.</text>
</comment>
<dbReference type="PATRIC" id="fig|66876.3.peg.836"/>
<dbReference type="GO" id="GO:0016020">
    <property type="term" value="C:membrane"/>
    <property type="evidence" value="ECO:0007669"/>
    <property type="project" value="UniProtKB-SubCell"/>
</dbReference>
<evidence type="ECO:0000259" key="7">
    <source>
        <dbReference type="Pfam" id="PF06271"/>
    </source>
</evidence>
<dbReference type="InterPro" id="IPR010432">
    <property type="entry name" value="RDD"/>
</dbReference>
<evidence type="ECO:0000256" key="2">
    <source>
        <dbReference type="ARBA" id="ARBA00022692"/>
    </source>
</evidence>
<feature type="transmembrane region" description="Helical" evidence="6">
    <location>
        <begin position="172"/>
        <end position="192"/>
    </location>
</feature>
<reference evidence="9" key="1">
    <citation type="submission" date="2015-07" db="EMBL/GenBank/DDBJ databases">
        <authorList>
            <person name="Ju K.-S."/>
            <person name="Doroghazi J.R."/>
            <person name="Metcalf W.W."/>
        </authorList>
    </citation>
    <scope>NUCLEOTIDE SEQUENCE [LARGE SCALE GENOMIC DNA]</scope>
    <source>
        <strain evidence="9">NRRL ISP-5002</strain>
    </source>
</reference>
<evidence type="ECO:0000313" key="9">
    <source>
        <dbReference type="Proteomes" id="UP000037982"/>
    </source>
</evidence>
<comment type="subcellular location">
    <subcellularLocation>
        <location evidence="1">Membrane</location>
        <topology evidence="1">Multi-pass membrane protein</topology>
    </subcellularLocation>
</comment>
<protein>
    <recommendedName>
        <fullName evidence="7">RDD domain-containing protein</fullName>
    </recommendedName>
</protein>
<evidence type="ECO:0000256" key="1">
    <source>
        <dbReference type="ARBA" id="ARBA00004141"/>
    </source>
</evidence>
<feature type="region of interest" description="Disordered" evidence="5">
    <location>
        <begin position="1"/>
        <end position="80"/>
    </location>
</feature>
<gene>
    <name evidence="8" type="ORF">ADL29_03810</name>
</gene>
<keyword evidence="4 6" id="KW-0472">Membrane</keyword>
<accession>A0A0N0XZG5</accession>
<sequence length="222" mass="25128">MYDQPLPHQAPQQQPQNHQPQHPYQQHPQNHQHPYQQPTPQQVPPPHQHYAPQHSQPYAQQHPYQHPYQQPSPQQAMAPRIPQPANDMRRIGAVTLDGLLTLIAAFVALRVSSGAHLPFSKDLLIVFGGGLGFSFLNHVILARISGASIGKFATRTRVIYEKTGTRPYLPRLFRRWLGGLVFVVIWIIAALMDSADEGPDDFCGVRLVRYRDLRAATQMQGH</sequence>
<feature type="transmembrane region" description="Helical" evidence="6">
    <location>
        <begin position="91"/>
        <end position="111"/>
    </location>
</feature>
<dbReference type="RefSeq" id="WP_157878375.1">
    <property type="nucleotide sequence ID" value="NZ_LGKG01000002.1"/>
</dbReference>
<organism evidence="8 9">
    <name type="scientific">Streptomyces chattanoogensis</name>
    <dbReference type="NCBI Taxonomy" id="66876"/>
    <lineage>
        <taxon>Bacteria</taxon>
        <taxon>Bacillati</taxon>
        <taxon>Actinomycetota</taxon>
        <taxon>Actinomycetes</taxon>
        <taxon>Kitasatosporales</taxon>
        <taxon>Streptomycetaceae</taxon>
        <taxon>Streptomyces</taxon>
    </lineage>
</organism>
<evidence type="ECO:0000256" key="4">
    <source>
        <dbReference type="ARBA" id="ARBA00023136"/>
    </source>
</evidence>
<evidence type="ECO:0000313" key="8">
    <source>
        <dbReference type="EMBL" id="KPC66554.1"/>
    </source>
</evidence>
<feature type="compositionally biased region" description="Low complexity" evidence="5">
    <location>
        <begin position="48"/>
        <end position="76"/>
    </location>
</feature>
<proteinExistence type="predicted"/>
<evidence type="ECO:0000256" key="5">
    <source>
        <dbReference type="SAM" id="MobiDB-lite"/>
    </source>
</evidence>
<dbReference type="Pfam" id="PF06271">
    <property type="entry name" value="RDD"/>
    <property type="match status" value="1"/>
</dbReference>
<dbReference type="EMBL" id="LGKG01000002">
    <property type="protein sequence ID" value="KPC66554.1"/>
    <property type="molecule type" value="Genomic_DNA"/>
</dbReference>
<evidence type="ECO:0000256" key="6">
    <source>
        <dbReference type="SAM" id="Phobius"/>
    </source>
</evidence>
<feature type="domain" description="RDD" evidence="7">
    <location>
        <begin position="87"/>
        <end position="192"/>
    </location>
</feature>
<keyword evidence="2 6" id="KW-0812">Transmembrane</keyword>
<dbReference type="AlphaFoldDB" id="A0A0N0XZG5"/>
<feature type="compositionally biased region" description="Low complexity" evidence="5">
    <location>
        <begin position="1"/>
        <end position="40"/>
    </location>
</feature>